<evidence type="ECO:0000256" key="2">
    <source>
        <dbReference type="SAM" id="MobiDB-lite"/>
    </source>
</evidence>
<proteinExistence type="predicted"/>
<accession>A0A8J2KTE1</accession>
<gene>
    <name evidence="4" type="ORF">AFUS01_LOCUS30909</name>
</gene>
<dbReference type="GO" id="GO:0008270">
    <property type="term" value="F:zinc ion binding"/>
    <property type="evidence" value="ECO:0007669"/>
    <property type="project" value="UniProtKB-KW"/>
</dbReference>
<name>A0A8J2KTE1_9HEXA</name>
<feature type="domain" description="C2H2-type" evidence="3">
    <location>
        <begin position="207"/>
        <end position="235"/>
    </location>
</feature>
<evidence type="ECO:0000313" key="4">
    <source>
        <dbReference type="EMBL" id="CAG7820520.1"/>
    </source>
</evidence>
<dbReference type="PROSITE" id="PS00028">
    <property type="entry name" value="ZINC_FINGER_C2H2_1"/>
    <property type="match status" value="1"/>
</dbReference>
<keyword evidence="1" id="KW-0862">Zinc</keyword>
<keyword evidence="1" id="KW-0863">Zinc-finger</keyword>
<dbReference type="EMBL" id="CAJVCH010481058">
    <property type="protein sequence ID" value="CAG7820520.1"/>
    <property type="molecule type" value="Genomic_DNA"/>
</dbReference>
<evidence type="ECO:0000313" key="5">
    <source>
        <dbReference type="Proteomes" id="UP000708208"/>
    </source>
</evidence>
<sequence>MILSPRKSTSAYKSLLEAANDNNIQDPLIATRIWVFVDPTENDGQIARILGEDQQQEEHDVRGFLGISRSVIDMSFRYRVQWDTPQDDDTWEPIEKFSSDMLEYIEVLHMKALQFCRECVCDGTGNGLHYNWISWLSDQIVQPRLLSPSPVTSPTGKKDKHEVRQSSTQTEKLLCYDVGTQAWKVFTKIPKTRKDAKLMNESIFDAFQCHLCGAKFGKRGILMKHVDLKHTKQTPEKCPKCCKMFSSKDSLNSHRRKNICRRKAKNKNTCISTT</sequence>
<dbReference type="AlphaFoldDB" id="A0A8J2KTE1"/>
<feature type="region of interest" description="Disordered" evidence="2">
    <location>
        <begin position="147"/>
        <end position="166"/>
    </location>
</feature>
<keyword evidence="1" id="KW-0479">Metal-binding</keyword>
<dbReference type="OrthoDB" id="5693at2759"/>
<feature type="domain" description="C2H2-type" evidence="3">
    <location>
        <begin position="236"/>
        <end position="263"/>
    </location>
</feature>
<evidence type="ECO:0000259" key="3">
    <source>
        <dbReference type="PROSITE" id="PS50157"/>
    </source>
</evidence>
<reference evidence="4" key="1">
    <citation type="submission" date="2021-06" db="EMBL/GenBank/DDBJ databases">
        <authorList>
            <person name="Hodson N. C."/>
            <person name="Mongue J. A."/>
            <person name="Jaron S. K."/>
        </authorList>
    </citation>
    <scope>NUCLEOTIDE SEQUENCE</scope>
</reference>
<dbReference type="Proteomes" id="UP000708208">
    <property type="component" value="Unassembled WGS sequence"/>
</dbReference>
<protein>
    <recommendedName>
        <fullName evidence="3">C2H2-type domain-containing protein</fullName>
    </recommendedName>
</protein>
<dbReference type="PROSITE" id="PS50157">
    <property type="entry name" value="ZINC_FINGER_C2H2_2"/>
    <property type="match status" value="2"/>
</dbReference>
<dbReference type="InterPro" id="IPR013087">
    <property type="entry name" value="Znf_C2H2_type"/>
</dbReference>
<comment type="caution">
    <text evidence="4">The sequence shown here is derived from an EMBL/GenBank/DDBJ whole genome shotgun (WGS) entry which is preliminary data.</text>
</comment>
<evidence type="ECO:0000256" key="1">
    <source>
        <dbReference type="PROSITE-ProRule" id="PRU00042"/>
    </source>
</evidence>
<organism evidence="4 5">
    <name type="scientific">Allacma fusca</name>
    <dbReference type="NCBI Taxonomy" id="39272"/>
    <lineage>
        <taxon>Eukaryota</taxon>
        <taxon>Metazoa</taxon>
        <taxon>Ecdysozoa</taxon>
        <taxon>Arthropoda</taxon>
        <taxon>Hexapoda</taxon>
        <taxon>Collembola</taxon>
        <taxon>Symphypleona</taxon>
        <taxon>Sminthuridae</taxon>
        <taxon>Allacma</taxon>
    </lineage>
</organism>
<dbReference type="SMART" id="SM00355">
    <property type="entry name" value="ZnF_C2H2"/>
    <property type="match status" value="2"/>
</dbReference>
<keyword evidence="5" id="KW-1185">Reference proteome</keyword>